<evidence type="ECO:0000256" key="4">
    <source>
        <dbReference type="SAM" id="MobiDB-lite"/>
    </source>
</evidence>
<evidence type="ECO:0000313" key="8">
    <source>
        <dbReference type="Proteomes" id="UP000559027"/>
    </source>
</evidence>
<feature type="compositionally biased region" description="Basic and acidic residues" evidence="4">
    <location>
        <begin position="488"/>
        <end position="498"/>
    </location>
</feature>
<dbReference type="GO" id="GO:0005739">
    <property type="term" value="C:mitochondrion"/>
    <property type="evidence" value="ECO:0007669"/>
    <property type="project" value="TreeGrafter"/>
</dbReference>
<keyword evidence="2" id="KW-0342">GTP-binding</keyword>
<dbReference type="EMBL" id="JAACJO010000008">
    <property type="protein sequence ID" value="KAF5355093.1"/>
    <property type="molecule type" value="Genomic_DNA"/>
</dbReference>
<keyword evidence="8" id="KW-1185">Reference proteome</keyword>
<organism evidence="7 8">
    <name type="scientific">Leucocoprinus leucothites</name>
    <dbReference type="NCBI Taxonomy" id="201217"/>
    <lineage>
        <taxon>Eukaryota</taxon>
        <taxon>Fungi</taxon>
        <taxon>Dikarya</taxon>
        <taxon>Basidiomycota</taxon>
        <taxon>Agaricomycotina</taxon>
        <taxon>Agaricomycetes</taxon>
        <taxon>Agaricomycetidae</taxon>
        <taxon>Agaricales</taxon>
        <taxon>Agaricineae</taxon>
        <taxon>Agaricaceae</taxon>
        <taxon>Leucocoprinus</taxon>
    </lineage>
</organism>
<dbReference type="SMART" id="SM00053">
    <property type="entry name" value="DYNc"/>
    <property type="match status" value="1"/>
</dbReference>
<sequence length="804" mass="90262">MPSSHWRKKSNILPLAISSPEVKSSSQASTPSPVLAADGNFSAAATTGDGAVGLANPQMSGQRRRMLDLVNGLHSTGVQVDIDLPQIAVVGNQSAGKSSLIESISGITLPRASGTCTRCPTECRLSYSPSPWKCTVSLRITTDAKGQPLGQSRNEAFGDPIFDKKDVEDRIRRAQLAILNPDKPAKSFLTDDDVADSLGGSSSESGLTFSMNCVSLTITGPGVADLSFVDLPGLIASVGRGGNSGDIKLVEGLVTAYIKRSNCIILLTVACETDFENQGAHQLAKQYDPEGKRTIGVLTKPDRIPTGEEQNWLQFIRNEKEPLQNNWYCVKQPSSNDLKQNWTWEQARQKEDEFFLGTSPWNEIEPLYARYLRTKNLVERLSQVLSELIAKRLPEIQQEIETMIAKTRQQIELLPKPPPQNALNEVAKLIKDFDADMKRHIEGVPYKEGIIQRIRVPCKKFRRVIRATAPEFRPFDRPRYGRRDKTLAEPEFLKHEEESAGQDDLENSPLEDEDEGFEDSVASSGLVYVDEVYRRMEESVSRELPGHFPFIVEREYIRGTLMKWDKPATILCESVYRILINQTKDLVRQHFSTFGQGMLEHQIRLIMHEHLGSCLEAAKKKIVWLMNIQADPFTLNNHYMADYKEKFLTYYRRVRQDARTKDNGLGAVAEAGNDWEGAGEDPTAAALSALAKLGYEIKKEDLGKLLAQDMMEPALVIMASVRAYFQVAYKRFVDNVPMAIDYELVRGGEIDVFQLLWTKLELDGQDARQMCEEYAQEAAQVADRREELEKKLERLTEATKRLIG</sequence>
<dbReference type="GO" id="GO:0016559">
    <property type="term" value="P:peroxisome fission"/>
    <property type="evidence" value="ECO:0007669"/>
    <property type="project" value="TreeGrafter"/>
</dbReference>
<dbReference type="PRINTS" id="PR00195">
    <property type="entry name" value="DYNAMIN"/>
</dbReference>
<dbReference type="PANTHER" id="PTHR11566:SF21">
    <property type="entry name" value="DYNAMIN RELATED PROTEIN 1, ISOFORM A"/>
    <property type="match status" value="1"/>
</dbReference>
<dbReference type="Pfam" id="PF02212">
    <property type="entry name" value="GED"/>
    <property type="match status" value="1"/>
</dbReference>
<dbReference type="PROSITE" id="PS51388">
    <property type="entry name" value="GED"/>
    <property type="match status" value="1"/>
</dbReference>
<evidence type="ECO:0000259" key="5">
    <source>
        <dbReference type="PROSITE" id="PS51388"/>
    </source>
</evidence>
<accession>A0A8H5G066</accession>
<dbReference type="InterPro" id="IPR001401">
    <property type="entry name" value="Dynamin_GTPase"/>
</dbReference>
<feature type="compositionally biased region" description="Acidic residues" evidence="4">
    <location>
        <begin position="499"/>
        <end position="518"/>
    </location>
</feature>
<dbReference type="Pfam" id="PF00350">
    <property type="entry name" value="Dynamin_N"/>
    <property type="match status" value="1"/>
</dbReference>
<feature type="coiled-coil region" evidence="3">
    <location>
        <begin position="771"/>
        <end position="801"/>
    </location>
</feature>
<comment type="caution">
    <text evidence="7">The sequence shown here is derived from an EMBL/GenBank/DDBJ whole genome shotgun (WGS) entry which is preliminary data.</text>
</comment>
<proteinExistence type="predicted"/>
<dbReference type="PROSITE" id="PS51718">
    <property type="entry name" value="G_DYNAMIN_2"/>
    <property type="match status" value="1"/>
</dbReference>
<dbReference type="Gene3D" id="3.40.50.300">
    <property type="entry name" value="P-loop containing nucleotide triphosphate hydrolases"/>
    <property type="match status" value="1"/>
</dbReference>
<dbReference type="Pfam" id="PF01031">
    <property type="entry name" value="Dynamin_M"/>
    <property type="match status" value="1"/>
</dbReference>
<feature type="region of interest" description="Disordered" evidence="4">
    <location>
        <begin position="488"/>
        <end position="519"/>
    </location>
</feature>
<dbReference type="GO" id="GO:0008017">
    <property type="term" value="F:microtubule binding"/>
    <property type="evidence" value="ECO:0007669"/>
    <property type="project" value="TreeGrafter"/>
</dbReference>
<keyword evidence="1" id="KW-0547">Nucleotide-binding</keyword>
<dbReference type="InterPro" id="IPR000375">
    <property type="entry name" value="Dynamin_stalk"/>
</dbReference>
<keyword evidence="3" id="KW-0175">Coiled coil</keyword>
<dbReference type="SUPFAM" id="SSF52540">
    <property type="entry name" value="P-loop containing nucleoside triphosphate hydrolases"/>
    <property type="match status" value="1"/>
</dbReference>
<reference evidence="7 8" key="1">
    <citation type="journal article" date="2020" name="ISME J.">
        <title>Uncovering the hidden diversity of litter-decomposition mechanisms in mushroom-forming fungi.</title>
        <authorList>
            <person name="Floudas D."/>
            <person name="Bentzer J."/>
            <person name="Ahren D."/>
            <person name="Johansson T."/>
            <person name="Persson P."/>
            <person name="Tunlid A."/>
        </authorList>
    </citation>
    <scope>NUCLEOTIDE SEQUENCE [LARGE SCALE GENOMIC DNA]</scope>
    <source>
        <strain evidence="7 8">CBS 146.42</strain>
    </source>
</reference>
<dbReference type="GO" id="GO:0048312">
    <property type="term" value="P:intracellular distribution of mitochondria"/>
    <property type="evidence" value="ECO:0007669"/>
    <property type="project" value="TreeGrafter"/>
</dbReference>
<dbReference type="GO" id="GO:0016020">
    <property type="term" value="C:membrane"/>
    <property type="evidence" value="ECO:0007669"/>
    <property type="project" value="TreeGrafter"/>
</dbReference>
<feature type="domain" description="Dynamin-type G" evidence="6">
    <location>
        <begin position="81"/>
        <end position="394"/>
    </location>
</feature>
<dbReference type="Proteomes" id="UP000559027">
    <property type="component" value="Unassembled WGS sequence"/>
</dbReference>
<name>A0A8H5G066_9AGAR</name>
<dbReference type="AlphaFoldDB" id="A0A8H5G066"/>
<dbReference type="GO" id="GO:0005874">
    <property type="term" value="C:microtubule"/>
    <property type="evidence" value="ECO:0007669"/>
    <property type="project" value="TreeGrafter"/>
</dbReference>
<evidence type="ECO:0000256" key="3">
    <source>
        <dbReference type="SAM" id="Coils"/>
    </source>
</evidence>
<dbReference type="GO" id="GO:0005525">
    <property type="term" value="F:GTP binding"/>
    <property type="evidence" value="ECO:0007669"/>
    <property type="project" value="InterPro"/>
</dbReference>
<feature type="domain" description="GED" evidence="5">
    <location>
        <begin position="714"/>
        <end position="804"/>
    </location>
</feature>
<dbReference type="GO" id="GO:0006897">
    <property type="term" value="P:endocytosis"/>
    <property type="evidence" value="ECO:0007669"/>
    <property type="project" value="TreeGrafter"/>
</dbReference>
<protein>
    <submittedName>
        <fullName evidence="7">Uncharacterized protein</fullName>
    </submittedName>
</protein>
<dbReference type="InterPro" id="IPR030381">
    <property type="entry name" value="G_DYNAMIN_dom"/>
</dbReference>
<dbReference type="Gene3D" id="1.20.120.1240">
    <property type="entry name" value="Dynamin, middle domain"/>
    <property type="match status" value="1"/>
</dbReference>
<dbReference type="InterPro" id="IPR027417">
    <property type="entry name" value="P-loop_NTPase"/>
</dbReference>
<dbReference type="InterPro" id="IPR045063">
    <property type="entry name" value="Dynamin_N"/>
</dbReference>
<dbReference type="GO" id="GO:0003924">
    <property type="term" value="F:GTPase activity"/>
    <property type="evidence" value="ECO:0007669"/>
    <property type="project" value="InterPro"/>
</dbReference>
<evidence type="ECO:0000259" key="6">
    <source>
        <dbReference type="PROSITE" id="PS51718"/>
    </source>
</evidence>
<dbReference type="CDD" id="cd08771">
    <property type="entry name" value="DLP_1"/>
    <property type="match status" value="1"/>
</dbReference>
<dbReference type="PANTHER" id="PTHR11566">
    <property type="entry name" value="DYNAMIN"/>
    <property type="match status" value="1"/>
</dbReference>
<evidence type="ECO:0000256" key="1">
    <source>
        <dbReference type="ARBA" id="ARBA00022741"/>
    </source>
</evidence>
<evidence type="ECO:0000256" key="2">
    <source>
        <dbReference type="ARBA" id="ARBA00023134"/>
    </source>
</evidence>
<evidence type="ECO:0000313" key="7">
    <source>
        <dbReference type="EMBL" id="KAF5355093.1"/>
    </source>
</evidence>
<dbReference type="OrthoDB" id="5061070at2759"/>
<dbReference type="GO" id="GO:0000266">
    <property type="term" value="P:mitochondrial fission"/>
    <property type="evidence" value="ECO:0007669"/>
    <property type="project" value="TreeGrafter"/>
</dbReference>
<dbReference type="InterPro" id="IPR003130">
    <property type="entry name" value="GED"/>
</dbReference>
<dbReference type="InterPro" id="IPR022812">
    <property type="entry name" value="Dynamin"/>
</dbReference>
<gene>
    <name evidence="7" type="ORF">D9756_005579</name>
</gene>
<dbReference type="InterPro" id="IPR020850">
    <property type="entry name" value="GED_dom"/>
</dbReference>